<evidence type="ECO:0000256" key="1">
    <source>
        <dbReference type="SAM" id="Phobius"/>
    </source>
</evidence>
<proteinExistence type="predicted"/>
<gene>
    <name evidence="2" type="ORF">EVA_07486</name>
</gene>
<keyword evidence="1" id="KW-0812">Transmembrane</keyword>
<evidence type="ECO:0000313" key="2">
    <source>
        <dbReference type="EMBL" id="EJX04405.1"/>
    </source>
</evidence>
<protein>
    <submittedName>
        <fullName evidence="2">Membrane or secreted protein</fullName>
    </submittedName>
</protein>
<feature type="transmembrane region" description="Helical" evidence="1">
    <location>
        <begin position="27"/>
        <end position="44"/>
    </location>
</feature>
<keyword evidence="1" id="KW-0472">Membrane</keyword>
<reference evidence="2" key="1">
    <citation type="journal article" date="2012" name="PLoS ONE">
        <title>Gene sets for utilization of primary and secondary nutrition supplies in the distal gut of endangered iberian lynx.</title>
        <authorList>
            <person name="Alcaide M."/>
            <person name="Messina E."/>
            <person name="Richter M."/>
            <person name="Bargiela R."/>
            <person name="Peplies J."/>
            <person name="Huws S.A."/>
            <person name="Newbold C.J."/>
            <person name="Golyshin P.N."/>
            <person name="Simon M.A."/>
            <person name="Lopez G."/>
            <person name="Yakimov M.M."/>
            <person name="Ferrer M."/>
        </authorList>
    </citation>
    <scope>NUCLEOTIDE SEQUENCE</scope>
</reference>
<name>J9GV54_9ZZZZ</name>
<sequence length="52" mass="5482">MMQSVTLGATTLSLLSSSSVKNLSATLMMLFVPILVLGILKPTVTEEVISSK</sequence>
<dbReference type="EMBL" id="AMCI01001817">
    <property type="protein sequence ID" value="EJX04405.1"/>
    <property type="molecule type" value="Genomic_DNA"/>
</dbReference>
<dbReference type="AlphaFoldDB" id="J9GV54"/>
<organism evidence="2">
    <name type="scientific">gut metagenome</name>
    <dbReference type="NCBI Taxonomy" id="749906"/>
    <lineage>
        <taxon>unclassified sequences</taxon>
        <taxon>metagenomes</taxon>
        <taxon>organismal metagenomes</taxon>
    </lineage>
</organism>
<keyword evidence="1" id="KW-1133">Transmembrane helix</keyword>
<accession>J9GV54</accession>
<comment type="caution">
    <text evidence="2">The sequence shown here is derived from an EMBL/GenBank/DDBJ whole genome shotgun (WGS) entry which is preliminary data.</text>
</comment>